<accession>A0ABU1HZP4</accession>
<comment type="catalytic activity">
    <reaction evidence="1">
        <text>ATP + protein L-histidine = ADP + protein N-phospho-L-histidine.</text>
        <dbReference type="EC" id="2.7.13.3"/>
    </reaction>
</comment>
<evidence type="ECO:0000256" key="4">
    <source>
        <dbReference type="ARBA" id="ARBA00022475"/>
    </source>
</evidence>
<dbReference type="InterPro" id="IPR050980">
    <property type="entry name" value="2C_sensor_his_kinase"/>
</dbReference>
<evidence type="ECO:0000256" key="8">
    <source>
        <dbReference type="ARBA" id="ARBA00022741"/>
    </source>
</evidence>
<dbReference type="Gene3D" id="3.30.565.10">
    <property type="entry name" value="Histidine kinase-like ATPase, C-terminal domain"/>
    <property type="match status" value="1"/>
</dbReference>
<dbReference type="InterPro" id="IPR004358">
    <property type="entry name" value="Sig_transdc_His_kin-like_C"/>
</dbReference>
<name>A0ABU1HZP4_9MICO</name>
<dbReference type="InterPro" id="IPR036890">
    <property type="entry name" value="HATPase_C_sf"/>
</dbReference>
<sequence length="432" mass="44883">MPFTVRASAARLVLLVLPSVVTLAALSASVAISLAAQERTIREATTERVLEVASSLADLPEVREAVAGAMSAGSPSVLADAADLAPATAILQPIAELVGEAAGVYYVVITDDEGVRITHPLASERGVQVETANASVLAGETFVGTEVGASGPSLRAKVPVRGADGTPIGMVAVGVLESQIAGELDEAVGALLPWAIGALVVATLASSILTAAVERRFRRLDVIAAEHAQMRRTATALREQSHEFSTRLHVIHGLLSRGDTDEARGYIEEIASVRRPVDPGGDEAGDDQPVLAAMIPTVRAELQEIGARVRFDLDLGRGFDRGFDIDEGVVSVVSNLCRNAAEAGAANVVCSLRNHGSRIVGSVDDDGPGVEPRVARRIFAAGYSSKTDTTGLGRGLGLDVVRRIVTARSGSVEVGRSPLGGARFAFELEAAR</sequence>
<dbReference type="Gene3D" id="3.30.450.20">
    <property type="entry name" value="PAS domain"/>
    <property type="match status" value="1"/>
</dbReference>
<gene>
    <name evidence="15" type="ORF">QE367_001094</name>
</gene>
<keyword evidence="8" id="KW-0547">Nucleotide-binding</keyword>
<evidence type="ECO:0000256" key="11">
    <source>
        <dbReference type="ARBA" id="ARBA00022989"/>
    </source>
</evidence>
<comment type="caution">
    <text evidence="15">The sequence shown here is derived from an EMBL/GenBank/DDBJ whole genome shotgun (WGS) entry which is preliminary data.</text>
</comment>
<dbReference type="SUPFAM" id="SSF55890">
    <property type="entry name" value="Sporulation response regulatory protein Spo0B"/>
    <property type="match status" value="1"/>
</dbReference>
<protein>
    <recommendedName>
        <fullName evidence="3">histidine kinase</fullName>
        <ecNumber evidence="3">2.7.13.3</ecNumber>
    </recommendedName>
</protein>
<dbReference type="InterPro" id="IPR016120">
    <property type="entry name" value="Sig_transdc_His_kin_SpoOB"/>
</dbReference>
<keyword evidence="12" id="KW-0902">Two-component regulatory system</keyword>
<dbReference type="CDD" id="cd00075">
    <property type="entry name" value="HATPase"/>
    <property type="match status" value="1"/>
</dbReference>
<evidence type="ECO:0000256" key="3">
    <source>
        <dbReference type="ARBA" id="ARBA00012438"/>
    </source>
</evidence>
<evidence type="ECO:0000256" key="7">
    <source>
        <dbReference type="ARBA" id="ARBA00022692"/>
    </source>
</evidence>
<keyword evidence="6 15" id="KW-0808">Transferase</keyword>
<dbReference type="InterPro" id="IPR029151">
    <property type="entry name" value="Sensor-like_sf"/>
</dbReference>
<evidence type="ECO:0000256" key="1">
    <source>
        <dbReference type="ARBA" id="ARBA00000085"/>
    </source>
</evidence>
<dbReference type="PROSITE" id="PS50109">
    <property type="entry name" value="HIS_KIN"/>
    <property type="match status" value="1"/>
</dbReference>
<evidence type="ECO:0000256" key="12">
    <source>
        <dbReference type="ARBA" id="ARBA00023012"/>
    </source>
</evidence>
<dbReference type="GO" id="GO:0004673">
    <property type="term" value="F:protein histidine kinase activity"/>
    <property type="evidence" value="ECO:0007669"/>
    <property type="project" value="UniProtKB-EC"/>
</dbReference>
<dbReference type="SMART" id="SM00387">
    <property type="entry name" value="HATPase_c"/>
    <property type="match status" value="1"/>
</dbReference>
<dbReference type="PANTHER" id="PTHR44936:SF9">
    <property type="entry name" value="SENSOR PROTEIN CREC"/>
    <property type="match status" value="1"/>
</dbReference>
<keyword evidence="7" id="KW-0812">Transmembrane</keyword>
<keyword evidence="16" id="KW-1185">Reference proteome</keyword>
<evidence type="ECO:0000256" key="9">
    <source>
        <dbReference type="ARBA" id="ARBA00022777"/>
    </source>
</evidence>
<keyword evidence="13" id="KW-0472">Membrane</keyword>
<keyword evidence="9 15" id="KW-0418">Kinase</keyword>
<comment type="subcellular location">
    <subcellularLocation>
        <location evidence="2">Cell membrane</location>
        <topology evidence="2">Multi-pass membrane protein</topology>
    </subcellularLocation>
</comment>
<keyword evidence="10" id="KW-0067">ATP-binding</keyword>
<dbReference type="Proteomes" id="UP001260188">
    <property type="component" value="Unassembled WGS sequence"/>
</dbReference>
<dbReference type="Pfam" id="PF17203">
    <property type="entry name" value="sCache_3_2"/>
    <property type="match status" value="1"/>
</dbReference>
<keyword evidence="4" id="KW-1003">Cell membrane</keyword>
<evidence type="ECO:0000256" key="5">
    <source>
        <dbReference type="ARBA" id="ARBA00022553"/>
    </source>
</evidence>
<feature type="domain" description="Histidine kinase" evidence="14">
    <location>
        <begin position="329"/>
        <end position="432"/>
    </location>
</feature>
<evidence type="ECO:0000313" key="15">
    <source>
        <dbReference type="EMBL" id="MDR6166890.1"/>
    </source>
</evidence>
<dbReference type="PANTHER" id="PTHR44936">
    <property type="entry name" value="SENSOR PROTEIN CREC"/>
    <property type="match status" value="1"/>
</dbReference>
<keyword evidence="11" id="KW-1133">Transmembrane helix</keyword>
<evidence type="ECO:0000259" key="14">
    <source>
        <dbReference type="PROSITE" id="PS50109"/>
    </source>
</evidence>
<reference evidence="15 16" key="1">
    <citation type="submission" date="2023-08" db="EMBL/GenBank/DDBJ databases">
        <title>Functional and genomic diversity of the sorghum phyllosphere microbiome.</title>
        <authorList>
            <person name="Shade A."/>
        </authorList>
    </citation>
    <scope>NUCLEOTIDE SEQUENCE [LARGE SCALE GENOMIC DNA]</scope>
    <source>
        <strain evidence="15 16">SORGH_AS_0919</strain>
    </source>
</reference>
<dbReference type="EMBL" id="JAVIZA010000001">
    <property type="protein sequence ID" value="MDR6166890.1"/>
    <property type="molecule type" value="Genomic_DNA"/>
</dbReference>
<dbReference type="Pfam" id="PF02518">
    <property type="entry name" value="HATPase_c"/>
    <property type="match status" value="1"/>
</dbReference>
<dbReference type="EC" id="2.7.13.3" evidence="3"/>
<evidence type="ECO:0000313" key="16">
    <source>
        <dbReference type="Proteomes" id="UP001260188"/>
    </source>
</evidence>
<dbReference type="InterPro" id="IPR003594">
    <property type="entry name" value="HATPase_dom"/>
</dbReference>
<evidence type="ECO:0000256" key="10">
    <source>
        <dbReference type="ARBA" id="ARBA00022840"/>
    </source>
</evidence>
<organism evidence="15 16">
    <name type="scientific">Microbacterium paludicola</name>
    <dbReference type="NCBI Taxonomy" id="300019"/>
    <lineage>
        <taxon>Bacteria</taxon>
        <taxon>Bacillati</taxon>
        <taxon>Actinomycetota</taxon>
        <taxon>Actinomycetes</taxon>
        <taxon>Micrococcales</taxon>
        <taxon>Microbacteriaceae</taxon>
        <taxon>Microbacterium</taxon>
    </lineage>
</organism>
<evidence type="ECO:0000256" key="13">
    <source>
        <dbReference type="ARBA" id="ARBA00023136"/>
    </source>
</evidence>
<dbReference type="InterPro" id="IPR033463">
    <property type="entry name" value="sCache_3"/>
</dbReference>
<proteinExistence type="predicted"/>
<dbReference type="InterPro" id="IPR005467">
    <property type="entry name" value="His_kinase_dom"/>
</dbReference>
<dbReference type="Gene3D" id="1.10.287.130">
    <property type="match status" value="1"/>
</dbReference>
<evidence type="ECO:0000256" key="2">
    <source>
        <dbReference type="ARBA" id="ARBA00004651"/>
    </source>
</evidence>
<dbReference type="PRINTS" id="PR00344">
    <property type="entry name" value="BCTRLSENSOR"/>
</dbReference>
<evidence type="ECO:0000256" key="6">
    <source>
        <dbReference type="ARBA" id="ARBA00022679"/>
    </source>
</evidence>
<dbReference type="SUPFAM" id="SSF55874">
    <property type="entry name" value="ATPase domain of HSP90 chaperone/DNA topoisomerase II/histidine kinase"/>
    <property type="match status" value="1"/>
</dbReference>
<keyword evidence="5" id="KW-0597">Phosphoprotein</keyword>
<dbReference type="SUPFAM" id="SSF103190">
    <property type="entry name" value="Sensory domain-like"/>
    <property type="match status" value="1"/>
</dbReference>